<dbReference type="Pfam" id="PF09296">
    <property type="entry name" value="NUDIX-like"/>
    <property type="match status" value="1"/>
</dbReference>
<dbReference type="Gene3D" id="3.90.79.20">
    <property type="match status" value="1"/>
</dbReference>
<dbReference type="PANTHER" id="PTHR11383:SF3">
    <property type="entry name" value="NAD(P)H PYROPHOSPHATASE NUDT13, MITOCHONDRIAL"/>
    <property type="match status" value="1"/>
</dbReference>
<dbReference type="Gene3D" id="3.90.79.10">
    <property type="entry name" value="Nucleoside Triphosphate Pyrophosphohydrolase"/>
    <property type="match status" value="1"/>
</dbReference>
<evidence type="ECO:0000256" key="3">
    <source>
        <dbReference type="ARBA" id="ARBA00022723"/>
    </source>
</evidence>
<dbReference type="InterPro" id="IPR015797">
    <property type="entry name" value="NUDIX_hydrolase-like_dom_sf"/>
</dbReference>
<dbReference type="InterPro" id="IPR015375">
    <property type="entry name" value="NADH_PPase-like_N"/>
</dbReference>
<dbReference type="PANTHER" id="PTHR11383">
    <property type="entry name" value="NUCLEOSIDE DIPHOSPHATE-LINKED MOIETY X MOTIF 13"/>
    <property type="match status" value="1"/>
</dbReference>
<dbReference type="AlphaFoldDB" id="A0A1H7XSV9"/>
<comment type="cofactor">
    <cofactor evidence="1">
        <name>Mg(2+)</name>
        <dbReference type="ChEBI" id="CHEBI:18420"/>
    </cofactor>
</comment>
<organism evidence="8 9">
    <name type="scientific">Stigmatella aurantiaca</name>
    <dbReference type="NCBI Taxonomy" id="41"/>
    <lineage>
        <taxon>Bacteria</taxon>
        <taxon>Pseudomonadati</taxon>
        <taxon>Myxococcota</taxon>
        <taxon>Myxococcia</taxon>
        <taxon>Myxococcales</taxon>
        <taxon>Cystobacterineae</taxon>
        <taxon>Archangiaceae</taxon>
        <taxon>Stigmatella</taxon>
    </lineage>
</organism>
<dbReference type="PROSITE" id="PS51462">
    <property type="entry name" value="NUDIX"/>
    <property type="match status" value="1"/>
</dbReference>
<dbReference type="NCBIfam" id="NF001299">
    <property type="entry name" value="PRK00241.1"/>
    <property type="match status" value="1"/>
</dbReference>
<dbReference type="PROSITE" id="PS00893">
    <property type="entry name" value="NUDIX_BOX"/>
    <property type="match status" value="1"/>
</dbReference>
<dbReference type="InterPro" id="IPR049734">
    <property type="entry name" value="NudC-like_C"/>
</dbReference>
<dbReference type="CDD" id="cd03429">
    <property type="entry name" value="NUDIX_NADH_pyrophosphatase_Nudt13"/>
    <property type="match status" value="1"/>
</dbReference>
<evidence type="ECO:0000256" key="6">
    <source>
        <dbReference type="ARBA" id="ARBA00023027"/>
    </source>
</evidence>
<dbReference type="InterPro" id="IPR000086">
    <property type="entry name" value="NUDIX_hydrolase_dom"/>
</dbReference>
<evidence type="ECO:0000313" key="9">
    <source>
        <dbReference type="Proteomes" id="UP000182719"/>
    </source>
</evidence>
<dbReference type="GO" id="GO:0046872">
    <property type="term" value="F:metal ion binding"/>
    <property type="evidence" value="ECO:0007669"/>
    <property type="project" value="UniProtKB-KW"/>
</dbReference>
<dbReference type="GO" id="GO:0016787">
    <property type="term" value="F:hydrolase activity"/>
    <property type="evidence" value="ECO:0007669"/>
    <property type="project" value="UniProtKB-KW"/>
</dbReference>
<dbReference type="Pfam" id="PF00293">
    <property type="entry name" value="NUDIX"/>
    <property type="match status" value="1"/>
</dbReference>
<evidence type="ECO:0000256" key="4">
    <source>
        <dbReference type="ARBA" id="ARBA00022801"/>
    </source>
</evidence>
<dbReference type="Pfam" id="PF09297">
    <property type="entry name" value="Zn_ribbon_NUD"/>
    <property type="match status" value="1"/>
</dbReference>
<accession>A0A1H7XSV9</accession>
<feature type="domain" description="Nudix hydrolase" evidence="7">
    <location>
        <begin position="147"/>
        <end position="270"/>
    </location>
</feature>
<sequence>MVSLVNPPRFVPGHVPPARTREACLLFAARGLELLVAEREGTPTVPSGAELPSLLEGAHFLGTLEGRDCYAVAYPKELEPPPGMKLVTARGLFMVLDDVWLGVAGRALAIAEWDVTHRFCGRCGQPTGLVPGERARRCPACRTPYYPRISPAIIVLISQGERMLLARASSFPDAFFSTLAGFVEPGESLEETVLREVKEEVGLELKNLRYFGSQPWPFGRSLMVGFNAEYAGGDVRVDGQEIIEAHWYTIDALPRIPPPLSIARRLIDAFIAQVQASRQAGGR</sequence>
<keyword evidence="4" id="KW-0378">Hydrolase</keyword>
<protein>
    <recommendedName>
        <fullName evidence="2">NAD(+) diphosphatase</fullName>
        <ecNumber evidence="2">3.6.1.22</ecNumber>
    </recommendedName>
</protein>
<evidence type="ECO:0000256" key="2">
    <source>
        <dbReference type="ARBA" id="ARBA00012381"/>
    </source>
</evidence>
<dbReference type="EC" id="3.6.1.22" evidence="2"/>
<dbReference type="InterPro" id="IPR015376">
    <property type="entry name" value="Znr_NADH_PPase"/>
</dbReference>
<evidence type="ECO:0000259" key="7">
    <source>
        <dbReference type="PROSITE" id="PS51462"/>
    </source>
</evidence>
<evidence type="ECO:0000256" key="5">
    <source>
        <dbReference type="ARBA" id="ARBA00022842"/>
    </source>
</evidence>
<dbReference type="InterPro" id="IPR020084">
    <property type="entry name" value="NUDIX_hydrolase_CS"/>
</dbReference>
<dbReference type="SUPFAM" id="SSF55811">
    <property type="entry name" value="Nudix"/>
    <property type="match status" value="1"/>
</dbReference>
<proteinExistence type="predicted"/>
<evidence type="ECO:0000313" key="8">
    <source>
        <dbReference type="EMBL" id="SEM36079.1"/>
    </source>
</evidence>
<dbReference type="Proteomes" id="UP000182719">
    <property type="component" value="Unassembled WGS sequence"/>
</dbReference>
<gene>
    <name evidence="8" type="ORF">SAMN05444354_115129</name>
</gene>
<reference evidence="9" key="1">
    <citation type="submission" date="2016-10" db="EMBL/GenBank/DDBJ databases">
        <authorList>
            <person name="Varghese N."/>
            <person name="Submissions S."/>
        </authorList>
    </citation>
    <scope>NUCLEOTIDE SEQUENCE [LARGE SCALE GENOMIC DNA]</scope>
    <source>
        <strain evidence="9">DSM 17044</strain>
    </source>
</reference>
<name>A0A1H7XSV9_STIAU</name>
<evidence type="ECO:0000256" key="1">
    <source>
        <dbReference type="ARBA" id="ARBA00001946"/>
    </source>
</evidence>
<dbReference type="EMBL" id="FOAP01000015">
    <property type="protein sequence ID" value="SEM36079.1"/>
    <property type="molecule type" value="Genomic_DNA"/>
</dbReference>
<keyword evidence="9" id="KW-1185">Reference proteome</keyword>
<keyword evidence="6" id="KW-0520">NAD</keyword>
<keyword evidence="5" id="KW-0460">Magnesium</keyword>
<keyword evidence="3" id="KW-0479">Metal-binding</keyword>